<dbReference type="PROSITE" id="PS00137">
    <property type="entry name" value="SUBTILASE_HIS"/>
    <property type="match status" value="1"/>
</dbReference>
<dbReference type="InterPro" id="IPR050131">
    <property type="entry name" value="Peptidase_S8_subtilisin-like"/>
</dbReference>
<dbReference type="GO" id="GO:0006508">
    <property type="term" value="P:proteolysis"/>
    <property type="evidence" value="ECO:0007669"/>
    <property type="project" value="UniProtKB-KW"/>
</dbReference>
<reference evidence="8" key="1">
    <citation type="submission" date="2023-03" db="EMBL/GenBank/DDBJ databases">
        <title>Massive genome expansion in bonnet fungi (Mycena s.s.) driven by repeated elements and novel gene families across ecological guilds.</title>
        <authorList>
            <consortium name="Lawrence Berkeley National Laboratory"/>
            <person name="Harder C.B."/>
            <person name="Miyauchi S."/>
            <person name="Viragh M."/>
            <person name="Kuo A."/>
            <person name="Thoen E."/>
            <person name="Andreopoulos B."/>
            <person name="Lu D."/>
            <person name="Skrede I."/>
            <person name="Drula E."/>
            <person name="Henrissat B."/>
            <person name="Morin E."/>
            <person name="Kohler A."/>
            <person name="Barry K."/>
            <person name="LaButti K."/>
            <person name="Morin E."/>
            <person name="Salamov A."/>
            <person name="Lipzen A."/>
            <person name="Mereny Z."/>
            <person name="Hegedus B."/>
            <person name="Baldrian P."/>
            <person name="Stursova M."/>
            <person name="Weitz H."/>
            <person name="Taylor A."/>
            <person name="Grigoriev I.V."/>
            <person name="Nagy L.G."/>
            <person name="Martin F."/>
            <person name="Kauserud H."/>
        </authorList>
    </citation>
    <scope>NUCLEOTIDE SEQUENCE</scope>
    <source>
        <strain evidence="8">CBHHK188m</strain>
    </source>
</reference>
<evidence type="ECO:0000256" key="1">
    <source>
        <dbReference type="ARBA" id="ARBA00011073"/>
    </source>
</evidence>
<dbReference type="InterPro" id="IPR015500">
    <property type="entry name" value="Peptidase_S8_subtilisin-rel"/>
</dbReference>
<evidence type="ECO:0000256" key="6">
    <source>
        <dbReference type="RuleBase" id="RU003355"/>
    </source>
</evidence>
<evidence type="ECO:0000256" key="3">
    <source>
        <dbReference type="ARBA" id="ARBA00022801"/>
    </source>
</evidence>
<dbReference type="Pfam" id="PF00082">
    <property type="entry name" value="Peptidase_S8"/>
    <property type="match status" value="1"/>
</dbReference>
<organism evidence="8 9">
    <name type="scientific">Mycena maculata</name>
    <dbReference type="NCBI Taxonomy" id="230809"/>
    <lineage>
        <taxon>Eukaryota</taxon>
        <taxon>Fungi</taxon>
        <taxon>Dikarya</taxon>
        <taxon>Basidiomycota</taxon>
        <taxon>Agaricomycotina</taxon>
        <taxon>Agaricomycetes</taxon>
        <taxon>Agaricomycetidae</taxon>
        <taxon>Agaricales</taxon>
        <taxon>Marasmiineae</taxon>
        <taxon>Mycenaceae</taxon>
        <taxon>Mycena</taxon>
    </lineage>
</organism>
<protein>
    <submittedName>
        <fullName evidence="8">Peptidase S8/S53 domain-containing protein</fullName>
    </submittedName>
</protein>
<dbReference type="PROSITE" id="PS00136">
    <property type="entry name" value="SUBTILASE_ASP"/>
    <property type="match status" value="1"/>
</dbReference>
<evidence type="ECO:0000256" key="2">
    <source>
        <dbReference type="ARBA" id="ARBA00022670"/>
    </source>
</evidence>
<dbReference type="PROSITE" id="PS51892">
    <property type="entry name" value="SUBTILASE"/>
    <property type="match status" value="1"/>
</dbReference>
<keyword evidence="3 5" id="KW-0378">Hydrolase</keyword>
<dbReference type="PANTHER" id="PTHR43806:SF11">
    <property type="entry name" value="CEREVISIN-RELATED"/>
    <property type="match status" value="1"/>
</dbReference>
<dbReference type="PROSITE" id="PS00138">
    <property type="entry name" value="SUBTILASE_SER"/>
    <property type="match status" value="1"/>
</dbReference>
<evidence type="ECO:0000256" key="4">
    <source>
        <dbReference type="ARBA" id="ARBA00022825"/>
    </source>
</evidence>
<dbReference type="PRINTS" id="PR00723">
    <property type="entry name" value="SUBTILISIN"/>
</dbReference>
<evidence type="ECO:0000256" key="5">
    <source>
        <dbReference type="PROSITE-ProRule" id="PRU01240"/>
    </source>
</evidence>
<comment type="caution">
    <text evidence="8">The sequence shown here is derived from an EMBL/GenBank/DDBJ whole genome shotgun (WGS) entry which is preliminary data.</text>
</comment>
<evidence type="ECO:0000313" key="9">
    <source>
        <dbReference type="Proteomes" id="UP001215280"/>
    </source>
</evidence>
<dbReference type="InterPro" id="IPR023827">
    <property type="entry name" value="Peptidase_S8_Asp-AS"/>
</dbReference>
<feature type="active site" description="Charge relay system" evidence="5">
    <location>
        <position position="356"/>
    </location>
</feature>
<feature type="active site" description="Charge relay system" evidence="5">
    <location>
        <position position="145"/>
    </location>
</feature>
<dbReference type="InterPro" id="IPR023828">
    <property type="entry name" value="Peptidase_S8_Ser-AS"/>
</dbReference>
<feature type="active site" description="Charge relay system" evidence="5">
    <location>
        <position position="179"/>
    </location>
</feature>
<dbReference type="InterPro" id="IPR000209">
    <property type="entry name" value="Peptidase_S8/S53_dom"/>
</dbReference>
<sequence>MQDIDIAWCNLHTPFLLLPPSLELVLVHPQIPLSAPNKCVFLSSSLGCSPRPACWRSHSTYVGCTITWEYREISLIQTTPEYQNITRDLQAVESRKRATGTSWLVTKFNLVENRLAGQGSSATTADWSVELVDNLGQGVYIYVVDTGVYGSHPLLTPRVQSGISLPTVPGTANTEGDGHGTEVAGAAAATGFGVATGATIIPIKIYSSPDGRDLSDLIEGVQEAADDFRSKQRMQQMSNTGAPPAAVINISIEAPNDPALVAVIAEALDLGMHVVIAAGNDHQDRSNNWVTMRTNTQVQAAINVGAIEINDNLSLWGSPTRPGSNFGACVDIYAGGTNIFTSGPNQSTNKLDDGTSLAAPQVAGIIAGVIQLDGNLPPAAMKAKVIGLGATGKIQNLPAGSNNVIAQLPKDEFGDFKTGRR</sequence>
<keyword evidence="2 5" id="KW-0645">Protease</keyword>
<comment type="similarity">
    <text evidence="1 5 6">Belongs to the peptidase S8 family.</text>
</comment>
<dbReference type="InterPro" id="IPR022398">
    <property type="entry name" value="Peptidase_S8_His-AS"/>
</dbReference>
<dbReference type="SUPFAM" id="SSF52743">
    <property type="entry name" value="Subtilisin-like"/>
    <property type="match status" value="1"/>
</dbReference>
<proteinExistence type="inferred from homology"/>
<dbReference type="GO" id="GO:0005615">
    <property type="term" value="C:extracellular space"/>
    <property type="evidence" value="ECO:0007669"/>
    <property type="project" value="TreeGrafter"/>
</dbReference>
<dbReference type="EMBL" id="JARJLG010000104">
    <property type="protein sequence ID" value="KAJ7745227.1"/>
    <property type="molecule type" value="Genomic_DNA"/>
</dbReference>
<gene>
    <name evidence="8" type="ORF">DFH07DRAFT_977773</name>
</gene>
<dbReference type="Proteomes" id="UP001215280">
    <property type="component" value="Unassembled WGS sequence"/>
</dbReference>
<keyword evidence="9" id="KW-1185">Reference proteome</keyword>
<dbReference type="Gene3D" id="3.40.50.200">
    <property type="entry name" value="Peptidase S8/S53 domain"/>
    <property type="match status" value="1"/>
</dbReference>
<feature type="domain" description="Peptidase S8/S53" evidence="7">
    <location>
        <begin position="136"/>
        <end position="385"/>
    </location>
</feature>
<keyword evidence="4 5" id="KW-0720">Serine protease</keyword>
<accession>A0AAD7IKF1</accession>
<dbReference type="AlphaFoldDB" id="A0AAD7IKF1"/>
<evidence type="ECO:0000313" key="8">
    <source>
        <dbReference type="EMBL" id="KAJ7745227.1"/>
    </source>
</evidence>
<dbReference type="PANTHER" id="PTHR43806">
    <property type="entry name" value="PEPTIDASE S8"/>
    <property type="match status" value="1"/>
</dbReference>
<dbReference type="GO" id="GO:0004252">
    <property type="term" value="F:serine-type endopeptidase activity"/>
    <property type="evidence" value="ECO:0007669"/>
    <property type="project" value="UniProtKB-UniRule"/>
</dbReference>
<dbReference type="InterPro" id="IPR036852">
    <property type="entry name" value="Peptidase_S8/S53_dom_sf"/>
</dbReference>
<name>A0AAD7IKF1_9AGAR</name>
<evidence type="ECO:0000259" key="7">
    <source>
        <dbReference type="Pfam" id="PF00082"/>
    </source>
</evidence>